<dbReference type="AlphaFoldDB" id="A0A0D0DZG5"/>
<dbReference type="EMBL" id="KN825276">
    <property type="protein sequence ID" value="KIK92474.1"/>
    <property type="molecule type" value="Genomic_DNA"/>
</dbReference>
<evidence type="ECO:0000313" key="2">
    <source>
        <dbReference type="Proteomes" id="UP000054538"/>
    </source>
</evidence>
<reference evidence="2" key="2">
    <citation type="submission" date="2015-01" db="EMBL/GenBank/DDBJ databases">
        <title>Evolutionary Origins and Diversification of the Mycorrhizal Mutualists.</title>
        <authorList>
            <consortium name="DOE Joint Genome Institute"/>
            <consortium name="Mycorrhizal Genomics Consortium"/>
            <person name="Kohler A."/>
            <person name="Kuo A."/>
            <person name="Nagy L.G."/>
            <person name="Floudas D."/>
            <person name="Copeland A."/>
            <person name="Barry K.W."/>
            <person name="Cichocki N."/>
            <person name="Veneault-Fourrey C."/>
            <person name="LaButti K."/>
            <person name="Lindquist E.A."/>
            <person name="Lipzen A."/>
            <person name="Lundell T."/>
            <person name="Morin E."/>
            <person name="Murat C."/>
            <person name="Riley R."/>
            <person name="Ohm R."/>
            <person name="Sun H."/>
            <person name="Tunlid A."/>
            <person name="Henrissat B."/>
            <person name="Grigoriev I.V."/>
            <person name="Hibbett D.S."/>
            <person name="Martin F."/>
        </authorList>
    </citation>
    <scope>NUCLEOTIDE SEQUENCE [LARGE SCALE GENOMIC DNA]</scope>
    <source>
        <strain evidence="2">Ve08.2h10</strain>
    </source>
</reference>
<accession>A0A0D0DZG5</accession>
<dbReference type="Proteomes" id="UP000054538">
    <property type="component" value="Unassembled WGS sequence"/>
</dbReference>
<organism evidence="1 2">
    <name type="scientific">Paxillus rubicundulus Ve08.2h10</name>
    <dbReference type="NCBI Taxonomy" id="930991"/>
    <lineage>
        <taxon>Eukaryota</taxon>
        <taxon>Fungi</taxon>
        <taxon>Dikarya</taxon>
        <taxon>Basidiomycota</taxon>
        <taxon>Agaricomycotina</taxon>
        <taxon>Agaricomycetes</taxon>
        <taxon>Agaricomycetidae</taxon>
        <taxon>Boletales</taxon>
        <taxon>Paxilineae</taxon>
        <taxon>Paxillaceae</taxon>
        <taxon>Paxillus</taxon>
    </lineage>
</organism>
<reference evidence="1 2" key="1">
    <citation type="submission" date="2014-04" db="EMBL/GenBank/DDBJ databases">
        <authorList>
            <consortium name="DOE Joint Genome Institute"/>
            <person name="Kuo A."/>
            <person name="Kohler A."/>
            <person name="Jargeat P."/>
            <person name="Nagy L.G."/>
            <person name="Floudas D."/>
            <person name="Copeland A."/>
            <person name="Barry K.W."/>
            <person name="Cichocki N."/>
            <person name="Veneault-Fourrey C."/>
            <person name="LaButti K."/>
            <person name="Lindquist E.A."/>
            <person name="Lipzen A."/>
            <person name="Lundell T."/>
            <person name="Morin E."/>
            <person name="Murat C."/>
            <person name="Sun H."/>
            <person name="Tunlid A."/>
            <person name="Henrissat B."/>
            <person name="Grigoriev I.V."/>
            <person name="Hibbett D.S."/>
            <person name="Martin F."/>
            <person name="Nordberg H.P."/>
            <person name="Cantor M.N."/>
            <person name="Hua S.X."/>
        </authorList>
    </citation>
    <scope>NUCLEOTIDE SEQUENCE [LARGE SCALE GENOMIC DNA]</scope>
    <source>
        <strain evidence="1 2">Ve08.2h10</strain>
    </source>
</reference>
<protein>
    <submittedName>
        <fullName evidence="1">Uncharacterized protein</fullName>
    </submittedName>
</protein>
<evidence type="ECO:0000313" key="1">
    <source>
        <dbReference type="EMBL" id="KIK92474.1"/>
    </source>
</evidence>
<gene>
    <name evidence="1" type="ORF">PAXRUDRAFT_829923</name>
</gene>
<dbReference type="HOGENOM" id="CLU_2904857_0_0_1"/>
<keyword evidence="2" id="KW-1185">Reference proteome</keyword>
<dbReference type="InParanoid" id="A0A0D0DZG5"/>
<proteinExistence type="predicted"/>
<name>A0A0D0DZG5_9AGAM</name>
<sequence length="62" mass="6868">MGSLIEVQHLPNSCLTWMSVEQHAAITLTPFLVITKTRESGIALKCWQAGHLDSFSTGLRNK</sequence>